<dbReference type="EMBL" id="JACEFO010002615">
    <property type="protein sequence ID" value="KAF8654338.1"/>
    <property type="molecule type" value="Genomic_DNA"/>
</dbReference>
<dbReference type="OrthoDB" id="10422836at2759"/>
<evidence type="ECO:0000313" key="2">
    <source>
        <dbReference type="Proteomes" id="UP000636709"/>
    </source>
</evidence>
<accession>A0A835DXR2</accession>
<reference evidence="1" key="1">
    <citation type="submission" date="2020-07" db="EMBL/GenBank/DDBJ databases">
        <title>Genome sequence and genetic diversity analysis of an under-domesticated orphan crop, white fonio (Digitaria exilis).</title>
        <authorList>
            <person name="Bennetzen J.L."/>
            <person name="Chen S."/>
            <person name="Ma X."/>
            <person name="Wang X."/>
            <person name="Yssel A.E.J."/>
            <person name="Chaluvadi S.R."/>
            <person name="Johnson M."/>
            <person name="Gangashetty P."/>
            <person name="Hamidou F."/>
            <person name="Sanogo M.D."/>
            <person name="Zwaenepoel A."/>
            <person name="Wallace J."/>
            <person name="Van De Peer Y."/>
            <person name="Van Deynze A."/>
        </authorList>
    </citation>
    <scope>NUCLEOTIDE SEQUENCE</scope>
    <source>
        <tissue evidence="1">Leaves</tissue>
    </source>
</reference>
<name>A0A835DXR2_9POAL</name>
<sequence length="61" mass="6706">MLLFQGWRIDDGNFGVQSSDFRGVSLPALFPRGRAIIGTVPKSPFATCSSGLKRIIHENSR</sequence>
<evidence type="ECO:0000313" key="1">
    <source>
        <dbReference type="EMBL" id="KAF8654338.1"/>
    </source>
</evidence>
<dbReference type="AlphaFoldDB" id="A0A835DXR2"/>
<gene>
    <name evidence="1" type="ORF">HU200_061518</name>
</gene>
<proteinExistence type="predicted"/>
<dbReference type="Proteomes" id="UP000636709">
    <property type="component" value="Unassembled WGS sequence"/>
</dbReference>
<organism evidence="1 2">
    <name type="scientific">Digitaria exilis</name>
    <dbReference type="NCBI Taxonomy" id="1010633"/>
    <lineage>
        <taxon>Eukaryota</taxon>
        <taxon>Viridiplantae</taxon>
        <taxon>Streptophyta</taxon>
        <taxon>Embryophyta</taxon>
        <taxon>Tracheophyta</taxon>
        <taxon>Spermatophyta</taxon>
        <taxon>Magnoliopsida</taxon>
        <taxon>Liliopsida</taxon>
        <taxon>Poales</taxon>
        <taxon>Poaceae</taxon>
        <taxon>PACMAD clade</taxon>
        <taxon>Panicoideae</taxon>
        <taxon>Panicodae</taxon>
        <taxon>Paniceae</taxon>
        <taxon>Anthephorinae</taxon>
        <taxon>Digitaria</taxon>
    </lineage>
</organism>
<keyword evidence="2" id="KW-1185">Reference proteome</keyword>
<comment type="caution">
    <text evidence="1">The sequence shown here is derived from an EMBL/GenBank/DDBJ whole genome shotgun (WGS) entry which is preliminary data.</text>
</comment>
<protein>
    <submittedName>
        <fullName evidence="1">Uncharacterized protein</fullName>
    </submittedName>
</protein>